<evidence type="ECO:0000256" key="6">
    <source>
        <dbReference type="ARBA" id="ARBA00022777"/>
    </source>
</evidence>
<keyword evidence="7" id="KW-0067">ATP-binding</keyword>
<keyword evidence="5" id="KW-0547">Nucleotide-binding</keyword>
<evidence type="ECO:0000256" key="7">
    <source>
        <dbReference type="ARBA" id="ARBA00022840"/>
    </source>
</evidence>
<dbReference type="RefSeq" id="WP_200463280.1">
    <property type="nucleotide sequence ID" value="NZ_JAENRR010000002.1"/>
</dbReference>
<evidence type="ECO:0000313" key="11">
    <source>
        <dbReference type="EMBL" id="MBK3516050.1"/>
    </source>
</evidence>
<reference evidence="11 12" key="1">
    <citation type="submission" date="2021-01" db="EMBL/GenBank/DDBJ databases">
        <title>Carboxyliciviraga sp.nov., isolated from coastal sediments.</title>
        <authorList>
            <person name="Lu D."/>
            <person name="Zhang T."/>
        </authorList>
    </citation>
    <scope>NUCLEOTIDE SEQUENCE [LARGE SCALE GENOMIC DNA]</scope>
    <source>
        <strain evidence="11 12">N1Y132</strain>
    </source>
</reference>
<dbReference type="InterPro" id="IPR036890">
    <property type="entry name" value="HATPase_C_sf"/>
</dbReference>
<comment type="caution">
    <text evidence="11">The sequence shown here is derived from an EMBL/GenBank/DDBJ whole genome shotgun (WGS) entry which is preliminary data.</text>
</comment>
<evidence type="ECO:0000256" key="3">
    <source>
        <dbReference type="ARBA" id="ARBA00022553"/>
    </source>
</evidence>
<evidence type="ECO:0000256" key="2">
    <source>
        <dbReference type="ARBA" id="ARBA00012438"/>
    </source>
</evidence>
<dbReference type="SUPFAM" id="SSF55874">
    <property type="entry name" value="ATPase domain of HSP90 chaperone/DNA topoisomerase II/histidine kinase"/>
    <property type="match status" value="1"/>
</dbReference>
<dbReference type="GO" id="GO:0016301">
    <property type="term" value="F:kinase activity"/>
    <property type="evidence" value="ECO:0007669"/>
    <property type="project" value="UniProtKB-KW"/>
</dbReference>
<keyword evidence="9" id="KW-0812">Transmembrane</keyword>
<evidence type="ECO:0000256" key="1">
    <source>
        <dbReference type="ARBA" id="ARBA00000085"/>
    </source>
</evidence>
<feature type="transmembrane region" description="Helical" evidence="9">
    <location>
        <begin position="144"/>
        <end position="164"/>
    </location>
</feature>
<evidence type="ECO:0000256" key="8">
    <source>
        <dbReference type="ARBA" id="ARBA00023012"/>
    </source>
</evidence>
<organism evidence="11 12">
    <name type="scientific">Carboxylicivirga marina</name>
    <dbReference type="NCBI Taxonomy" id="2800988"/>
    <lineage>
        <taxon>Bacteria</taxon>
        <taxon>Pseudomonadati</taxon>
        <taxon>Bacteroidota</taxon>
        <taxon>Bacteroidia</taxon>
        <taxon>Marinilabiliales</taxon>
        <taxon>Marinilabiliaceae</taxon>
        <taxon>Carboxylicivirga</taxon>
    </lineage>
</organism>
<evidence type="ECO:0000313" key="12">
    <source>
        <dbReference type="Proteomes" id="UP000605676"/>
    </source>
</evidence>
<dbReference type="PRINTS" id="PR00344">
    <property type="entry name" value="BCTRLSENSOR"/>
</dbReference>
<keyword evidence="6 11" id="KW-0418">Kinase</keyword>
<feature type="domain" description="Histidine kinase" evidence="10">
    <location>
        <begin position="182"/>
        <end position="384"/>
    </location>
</feature>
<evidence type="ECO:0000259" key="10">
    <source>
        <dbReference type="PROSITE" id="PS50109"/>
    </source>
</evidence>
<evidence type="ECO:0000256" key="4">
    <source>
        <dbReference type="ARBA" id="ARBA00022679"/>
    </source>
</evidence>
<dbReference type="Gene3D" id="3.30.565.10">
    <property type="entry name" value="Histidine kinase-like ATPase, C-terminal domain"/>
    <property type="match status" value="1"/>
</dbReference>
<keyword evidence="9" id="KW-1133">Transmembrane helix</keyword>
<dbReference type="PROSITE" id="PS50109">
    <property type="entry name" value="HIS_KIN"/>
    <property type="match status" value="1"/>
</dbReference>
<name>A0ABS1HEK2_9BACT</name>
<evidence type="ECO:0000256" key="9">
    <source>
        <dbReference type="SAM" id="Phobius"/>
    </source>
</evidence>
<protein>
    <recommendedName>
        <fullName evidence="2">histidine kinase</fullName>
        <ecNumber evidence="2">2.7.13.3</ecNumber>
    </recommendedName>
</protein>
<dbReference type="PANTHER" id="PTHR43065:SF10">
    <property type="entry name" value="PEROXIDE STRESS-ACTIVATED HISTIDINE KINASE MAK3"/>
    <property type="match status" value="1"/>
</dbReference>
<keyword evidence="3" id="KW-0597">Phosphoprotein</keyword>
<dbReference type="InterPro" id="IPR005467">
    <property type="entry name" value="His_kinase_dom"/>
</dbReference>
<accession>A0ABS1HEK2</accession>
<dbReference type="PANTHER" id="PTHR43065">
    <property type="entry name" value="SENSOR HISTIDINE KINASE"/>
    <property type="match status" value="1"/>
</dbReference>
<dbReference type="EC" id="2.7.13.3" evidence="2"/>
<dbReference type="InterPro" id="IPR004358">
    <property type="entry name" value="Sig_transdc_His_kin-like_C"/>
</dbReference>
<keyword evidence="8" id="KW-0902">Two-component regulatory system</keyword>
<sequence>MSFYTHKRIWKLFLLIGAITIGFFTLVYTDNLTKELKEEERKSVEIWIQAIKQITQSGAGEDELGLTLEVISQNTTIPIIIVEDDSTINSHRNIKLPKENEDLALKKALGKLMSNGEPLIIDLGGDELQYLYYDDSVLIKKLEWFPIIQLSIVALFIFIAYIAFNGARKAEQDQVWVGMSKETAHQLGTPTSSLLGWVDLLKLKEENEDIALELEKDVERLQVITDRFSKIGSKPELTEQPLILAIEEIINYLKRRTASNIQFSINAGDIPYLMVNINKVLFQWVIENICKNAVDAIKEQGEINLSIKNINGHIHIDIKDTGKGLQRQQFKTIFKPGFTTKLRGWGLGLSLAKRIVEGYHGGKLFVKESELGKGTTFRITLPKA</sequence>
<dbReference type="SMART" id="SM00387">
    <property type="entry name" value="HATPase_c"/>
    <property type="match status" value="1"/>
</dbReference>
<keyword evidence="4" id="KW-0808">Transferase</keyword>
<dbReference type="Proteomes" id="UP000605676">
    <property type="component" value="Unassembled WGS sequence"/>
</dbReference>
<dbReference type="Pfam" id="PF02518">
    <property type="entry name" value="HATPase_c"/>
    <property type="match status" value="1"/>
</dbReference>
<dbReference type="EMBL" id="JAENRR010000002">
    <property type="protein sequence ID" value="MBK3516050.1"/>
    <property type="molecule type" value="Genomic_DNA"/>
</dbReference>
<evidence type="ECO:0000256" key="5">
    <source>
        <dbReference type="ARBA" id="ARBA00022741"/>
    </source>
</evidence>
<keyword evidence="9" id="KW-0472">Membrane</keyword>
<keyword evidence="12" id="KW-1185">Reference proteome</keyword>
<proteinExistence type="predicted"/>
<dbReference type="InterPro" id="IPR003594">
    <property type="entry name" value="HATPase_dom"/>
</dbReference>
<feature type="transmembrane region" description="Helical" evidence="9">
    <location>
        <begin position="12"/>
        <end position="29"/>
    </location>
</feature>
<comment type="catalytic activity">
    <reaction evidence="1">
        <text>ATP + protein L-histidine = ADP + protein N-phospho-L-histidine.</text>
        <dbReference type="EC" id="2.7.13.3"/>
    </reaction>
</comment>
<gene>
    <name evidence="11" type="ORF">JIV24_01775</name>
</gene>